<feature type="compositionally biased region" description="Polar residues" evidence="2">
    <location>
        <begin position="135"/>
        <end position="151"/>
    </location>
</feature>
<dbReference type="InterPro" id="IPR007607">
    <property type="entry name" value="BacA/B"/>
</dbReference>
<dbReference type="AlphaFoldDB" id="A0AAU8M2M0"/>
<dbReference type="Pfam" id="PF04519">
    <property type="entry name" value="Bactofilin"/>
    <property type="match status" value="1"/>
</dbReference>
<accession>A0AAU8M2M0</accession>
<dbReference type="EMBL" id="CP159373">
    <property type="protein sequence ID" value="XCN75291.1"/>
    <property type="molecule type" value="Genomic_DNA"/>
</dbReference>
<gene>
    <name evidence="3" type="ORF">Q3M24_11365</name>
</gene>
<dbReference type="KEGG" id="eaj:Q3M24_11365"/>
<dbReference type="PANTHER" id="PTHR35024">
    <property type="entry name" value="HYPOTHETICAL CYTOSOLIC PROTEIN"/>
    <property type="match status" value="1"/>
</dbReference>
<evidence type="ECO:0000256" key="1">
    <source>
        <dbReference type="ARBA" id="ARBA00044755"/>
    </source>
</evidence>
<reference evidence="3" key="2">
    <citation type="submission" date="2024-06" db="EMBL/GenBank/DDBJ databases">
        <authorList>
            <person name="Plum-Jensen L.E."/>
            <person name="Schramm A."/>
            <person name="Marshall I.P.G."/>
        </authorList>
    </citation>
    <scope>NUCLEOTIDE SEQUENCE</scope>
    <source>
        <strain evidence="3">Rat1</strain>
    </source>
</reference>
<organism evidence="3">
    <name type="scientific">Candidatus Electrothrix aestuarii</name>
    <dbReference type="NCBI Taxonomy" id="3062594"/>
    <lineage>
        <taxon>Bacteria</taxon>
        <taxon>Pseudomonadati</taxon>
        <taxon>Thermodesulfobacteriota</taxon>
        <taxon>Desulfobulbia</taxon>
        <taxon>Desulfobulbales</taxon>
        <taxon>Desulfobulbaceae</taxon>
        <taxon>Candidatus Electrothrix</taxon>
    </lineage>
</organism>
<proteinExistence type="inferred from homology"/>
<protein>
    <submittedName>
        <fullName evidence="3">Polymer-forming cytoskeletal protein</fullName>
    </submittedName>
</protein>
<sequence length="163" mass="17391">MALFKKEEKIEPTIGNEISASQERRPVKNEKDPIASVLAKEMVITGEISFKGKARFDGTVEGDISGEYLILSDTAQVTGNITVTTLVCHGRVEGNVIAEVVTAHATSEIHGILKSQNLTVESGASLEGEIHSSARKQSANNSQSPKTSGEANQAADKKNSEKK</sequence>
<reference evidence="3" key="1">
    <citation type="journal article" date="2024" name="Syst. Appl. Microbiol.">
        <title>First single-strain enrichments of Electrothrix cable bacteria, description of E. aestuarii sp. nov. and E. rattekaaiensis sp. nov., and proposal of a cable bacteria taxonomy following the rules of the SeqCode.</title>
        <authorList>
            <person name="Plum-Jensen L.E."/>
            <person name="Schramm A."/>
            <person name="Marshall I.P.G."/>
        </authorList>
    </citation>
    <scope>NUCLEOTIDE SEQUENCE</scope>
    <source>
        <strain evidence="3">Rat1</strain>
    </source>
</reference>
<evidence type="ECO:0000313" key="3">
    <source>
        <dbReference type="EMBL" id="XCN75291.1"/>
    </source>
</evidence>
<comment type="similarity">
    <text evidence="1">Belongs to the bactofilin family.</text>
</comment>
<dbReference type="PANTHER" id="PTHR35024:SF4">
    <property type="entry name" value="POLYMER-FORMING CYTOSKELETAL PROTEIN"/>
    <property type="match status" value="1"/>
</dbReference>
<evidence type="ECO:0000256" key="2">
    <source>
        <dbReference type="SAM" id="MobiDB-lite"/>
    </source>
</evidence>
<name>A0AAU8M2M0_9BACT</name>
<feature type="region of interest" description="Disordered" evidence="2">
    <location>
        <begin position="124"/>
        <end position="163"/>
    </location>
</feature>